<keyword evidence="12" id="KW-1185">Reference proteome</keyword>
<dbReference type="InterPro" id="IPR003730">
    <property type="entry name" value="Cu_polyphenol_OxRdtase"/>
</dbReference>
<dbReference type="InterPro" id="IPR011324">
    <property type="entry name" value="Cytotoxic_necrot_fac-like_cat"/>
</dbReference>
<keyword evidence="5" id="KW-0378">Hydrolase</keyword>
<dbReference type="Pfam" id="PF02578">
    <property type="entry name" value="Cu-oxidase_4"/>
    <property type="match status" value="1"/>
</dbReference>
<dbReference type="InterPro" id="IPR038371">
    <property type="entry name" value="Cu_polyphenol_OxRdtase_sf"/>
</dbReference>
<evidence type="ECO:0000313" key="11">
    <source>
        <dbReference type="EMBL" id="RRJ83268.1"/>
    </source>
</evidence>
<dbReference type="PANTHER" id="PTHR30616">
    <property type="entry name" value="UNCHARACTERIZED PROTEIN YFIH"/>
    <property type="match status" value="1"/>
</dbReference>
<evidence type="ECO:0000256" key="9">
    <source>
        <dbReference type="ARBA" id="ARBA00049893"/>
    </source>
</evidence>
<comment type="catalytic activity">
    <reaction evidence="1">
        <text>inosine + phosphate = alpha-D-ribose 1-phosphate + hypoxanthine</text>
        <dbReference type="Rhea" id="RHEA:27646"/>
        <dbReference type="ChEBI" id="CHEBI:17368"/>
        <dbReference type="ChEBI" id="CHEBI:17596"/>
        <dbReference type="ChEBI" id="CHEBI:43474"/>
        <dbReference type="ChEBI" id="CHEBI:57720"/>
        <dbReference type="EC" id="2.4.2.1"/>
    </reaction>
    <physiologicalReaction direction="left-to-right" evidence="1">
        <dbReference type="Rhea" id="RHEA:27647"/>
    </physiologicalReaction>
</comment>
<dbReference type="NCBIfam" id="TIGR00726">
    <property type="entry name" value="peptidoglycan editing factor PgeF"/>
    <property type="match status" value="1"/>
</dbReference>
<dbReference type="CDD" id="cd16833">
    <property type="entry name" value="YfiH"/>
    <property type="match status" value="1"/>
</dbReference>
<evidence type="ECO:0000256" key="1">
    <source>
        <dbReference type="ARBA" id="ARBA00000553"/>
    </source>
</evidence>
<evidence type="ECO:0000256" key="6">
    <source>
        <dbReference type="ARBA" id="ARBA00022833"/>
    </source>
</evidence>
<evidence type="ECO:0000256" key="7">
    <source>
        <dbReference type="ARBA" id="ARBA00047989"/>
    </source>
</evidence>
<dbReference type="AlphaFoldDB" id="A0A3P3VMX9"/>
<dbReference type="EMBL" id="QWEZ01000002">
    <property type="protein sequence ID" value="RRJ83268.1"/>
    <property type="molecule type" value="Genomic_DNA"/>
</dbReference>
<comment type="catalytic activity">
    <reaction evidence="8">
        <text>adenosine + phosphate = alpha-D-ribose 1-phosphate + adenine</text>
        <dbReference type="Rhea" id="RHEA:27642"/>
        <dbReference type="ChEBI" id="CHEBI:16335"/>
        <dbReference type="ChEBI" id="CHEBI:16708"/>
        <dbReference type="ChEBI" id="CHEBI:43474"/>
        <dbReference type="ChEBI" id="CHEBI:57720"/>
        <dbReference type="EC" id="2.4.2.1"/>
    </reaction>
    <physiologicalReaction direction="left-to-right" evidence="8">
        <dbReference type="Rhea" id="RHEA:27643"/>
    </physiologicalReaction>
</comment>
<evidence type="ECO:0000256" key="8">
    <source>
        <dbReference type="ARBA" id="ARBA00048968"/>
    </source>
</evidence>
<reference evidence="11 12" key="1">
    <citation type="submission" date="2018-08" db="EMBL/GenBank/DDBJ databases">
        <authorList>
            <person name="Khan S.A."/>
        </authorList>
    </citation>
    <scope>NUCLEOTIDE SEQUENCE [LARGE SCALE GENOMIC DNA]</scope>
    <source>
        <strain evidence="11 12">GTF-13</strain>
    </source>
</reference>
<protein>
    <recommendedName>
        <fullName evidence="10">Purine nucleoside phosphorylase</fullName>
    </recommendedName>
</protein>
<dbReference type="SUPFAM" id="SSF64438">
    <property type="entry name" value="CNF1/YfiH-like putative cysteine hydrolases"/>
    <property type="match status" value="1"/>
</dbReference>
<dbReference type="GO" id="GO:0005507">
    <property type="term" value="F:copper ion binding"/>
    <property type="evidence" value="ECO:0007669"/>
    <property type="project" value="TreeGrafter"/>
</dbReference>
<accession>A0A3P3VMX9</accession>
<name>A0A3P3VMX9_9GAMM</name>
<dbReference type="Proteomes" id="UP000280792">
    <property type="component" value="Unassembled WGS sequence"/>
</dbReference>
<organism evidence="11 12">
    <name type="scientific">Aestuariirhabdus litorea</name>
    <dbReference type="NCBI Taxonomy" id="2528527"/>
    <lineage>
        <taxon>Bacteria</taxon>
        <taxon>Pseudomonadati</taxon>
        <taxon>Pseudomonadota</taxon>
        <taxon>Gammaproteobacteria</taxon>
        <taxon>Oceanospirillales</taxon>
        <taxon>Aestuariirhabdaceae</taxon>
        <taxon>Aestuariirhabdus</taxon>
    </lineage>
</organism>
<dbReference type="GO" id="GO:0016787">
    <property type="term" value="F:hydrolase activity"/>
    <property type="evidence" value="ECO:0007669"/>
    <property type="project" value="UniProtKB-KW"/>
</dbReference>
<dbReference type="PANTHER" id="PTHR30616:SF2">
    <property type="entry name" value="PURINE NUCLEOSIDE PHOSPHORYLASE LACC1"/>
    <property type="match status" value="1"/>
</dbReference>
<evidence type="ECO:0000313" key="12">
    <source>
        <dbReference type="Proteomes" id="UP000280792"/>
    </source>
</evidence>
<reference evidence="11 12" key="2">
    <citation type="submission" date="2018-12" db="EMBL/GenBank/DDBJ databases">
        <title>Simiduia agarivorans gen. nov., sp. nov., a marine, agarolytic bacterium isolated from shallow coastal water from Keelung, Taiwan.</title>
        <authorList>
            <person name="Shieh W.Y."/>
        </authorList>
    </citation>
    <scope>NUCLEOTIDE SEQUENCE [LARGE SCALE GENOMIC DNA]</scope>
    <source>
        <strain evidence="11 12">GTF-13</strain>
    </source>
</reference>
<keyword evidence="4" id="KW-0479">Metal-binding</keyword>
<sequence length="251" mass="27910">MPTELLHGRYLEASWEAPARVRALVTTRVRGDSQPPFDRFNIADHVGDDPLQVARQRERLCRELGLQRLPQWLRQVHGTQVVKAQPDGIVREADAVFSDEPGQACVVMTADCLPVFLCSGQGDRVAVAHAGWRGLLAGVVERTVECMGVAPDTLYCWLGPAIGPQRFEVGAEVRSAFCDQYPQAASAFVASDAPEERYFADIYRLARQRLEALGVSRISGGDYCTLSQPDLFYSYRHAPQTGRMANIIWFD</sequence>
<evidence type="ECO:0000256" key="2">
    <source>
        <dbReference type="ARBA" id="ARBA00007353"/>
    </source>
</evidence>
<dbReference type="Gene3D" id="3.60.140.10">
    <property type="entry name" value="CNF1/YfiH-like putative cysteine hydrolases"/>
    <property type="match status" value="1"/>
</dbReference>
<comment type="caution">
    <text evidence="11">The sequence shown here is derived from an EMBL/GenBank/DDBJ whole genome shotgun (WGS) entry which is preliminary data.</text>
</comment>
<dbReference type="RefSeq" id="WP_125017796.1">
    <property type="nucleotide sequence ID" value="NZ_QWEZ01000002.1"/>
</dbReference>
<evidence type="ECO:0000256" key="10">
    <source>
        <dbReference type="RuleBase" id="RU361274"/>
    </source>
</evidence>
<evidence type="ECO:0000256" key="4">
    <source>
        <dbReference type="ARBA" id="ARBA00022723"/>
    </source>
</evidence>
<gene>
    <name evidence="11" type="primary">pgeF</name>
    <name evidence="11" type="ORF">D0544_15685</name>
</gene>
<comment type="catalytic activity">
    <reaction evidence="9">
        <text>S-methyl-5'-thioadenosine + phosphate = 5-(methylsulfanyl)-alpha-D-ribose 1-phosphate + adenine</text>
        <dbReference type="Rhea" id="RHEA:11852"/>
        <dbReference type="ChEBI" id="CHEBI:16708"/>
        <dbReference type="ChEBI" id="CHEBI:17509"/>
        <dbReference type="ChEBI" id="CHEBI:43474"/>
        <dbReference type="ChEBI" id="CHEBI:58533"/>
        <dbReference type="EC" id="2.4.2.28"/>
    </reaction>
    <physiologicalReaction direction="left-to-right" evidence="9">
        <dbReference type="Rhea" id="RHEA:11853"/>
    </physiologicalReaction>
</comment>
<dbReference type="GO" id="GO:0017061">
    <property type="term" value="F:S-methyl-5-thioadenosine phosphorylase activity"/>
    <property type="evidence" value="ECO:0007669"/>
    <property type="project" value="UniProtKB-EC"/>
</dbReference>
<keyword evidence="3" id="KW-0808">Transferase</keyword>
<evidence type="ECO:0000256" key="3">
    <source>
        <dbReference type="ARBA" id="ARBA00022679"/>
    </source>
</evidence>
<comment type="similarity">
    <text evidence="2 10">Belongs to the purine nucleoside phosphorylase YfiH/LACC1 family.</text>
</comment>
<proteinExistence type="inferred from homology"/>
<comment type="catalytic activity">
    <reaction evidence="7">
        <text>adenosine + H2O + H(+) = inosine + NH4(+)</text>
        <dbReference type="Rhea" id="RHEA:24408"/>
        <dbReference type="ChEBI" id="CHEBI:15377"/>
        <dbReference type="ChEBI" id="CHEBI:15378"/>
        <dbReference type="ChEBI" id="CHEBI:16335"/>
        <dbReference type="ChEBI" id="CHEBI:17596"/>
        <dbReference type="ChEBI" id="CHEBI:28938"/>
        <dbReference type="EC" id="3.5.4.4"/>
    </reaction>
    <physiologicalReaction direction="left-to-right" evidence="7">
        <dbReference type="Rhea" id="RHEA:24409"/>
    </physiologicalReaction>
</comment>
<keyword evidence="6" id="KW-0862">Zinc</keyword>
<evidence type="ECO:0000256" key="5">
    <source>
        <dbReference type="ARBA" id="ARBA00022801"/>
    </source>
</evidence>